<dbReference type="Pfam" id="PF10501">
    <property type="entry name" value="Ribosomal_L50"/>
    <property type="match status" value="1"/>
</dbReference>
<accession>A0A2G5HZI4</accession>
<dbReference type="GO" id="GO:1990904">
    <property type="term" value="C:ribonucleoprotein complex"/>
    <property type="evidence" value="ECO:0007669"/>
    <property type="project" value="UniProtKB-KW"/>
</dbReference>
<keyword evidence="5" id="KW-0687">Ribonucleoprotein</keyword>
<evidence type="ECO:0000256" key="1">
    <source>
        <dbReference type="ARBA" id="ARBA00004173"/>
    </source>
</evidence>
<dbReference type="GO" id="GO:0005840">
    <property type="term" value="C:ribosome"/>
    <property type="evidence" value="ECO:0007669"/>
    <property type="project" value="UniProtKB-KW"/>
</dbReference>
<evidence type="ECO:0000256" key="7">
    <source>
        <dbReference type="SAM" id="MobiDB-lite"/>
    </source>
</evidence>
<dbReference type="EMBL" id="CP134185">
    <property type="protein sequence ID" value="WPA98486.1"/>
    <property type="molecule type" value="Genomic_DNA"/>
</dbReference>
<evidence type="ECO:0000256" key="6">
    <source>
        <dbReference type="ARBA" id="ARBA00035183"/>
    </source>
</evidence>
<evidence type="ECO:0000313" key="10">
    <source>
        <dbReference type="Proteomes" id="UP000230605"/>
    </source>
</evidence>
<dbReference type="AlphaFoldDB" id="A0A2G5HZI4"/>
<dbReference type="Proteomes" id="UP001302367">
    <property type="component" value="Chromosome 2"/>
</dbReference>
<protein>
    <recommendedName>
        <fullName evidence="6">Large ribosomal subunit protein mL50</fullName>
    </recommendedName>
</protein>
<evidence type="ECO:0000313" key="8">
    <source>
        <dbReference type="EMBL" id="PIA97911.1"/>
    </source>
</evidence>
<comment type="similarity">
    <text evidence="2">Belongs to the mitochondrion-specific ribosomal protein mL50 family.</text>
</comment>
<dbReference type="InterPro" id="IPR018305">
    <property type="entry name" value="Ribosomal_m50"/>
</dbReference>
<dbReference type="Proteomes" id="UP000230605">
    <property type="component" value="Chromosome 2"/>
</dbReference>
<keyword evidence="4" id="KW-0496">Mitochondrion</keyword>
<evidence type="ECO:0000256" key="2">
    <source>
        <dbReference type="ARBA" id="ARBA00008860"/>
    </source>
</evidence>
<comment type="subcellular location">
    <subcellularLocation>
        <location evidence="1">Mitochondrion</location>
    </subcellularLocation>
</comment>
<evidence type="ECO:0000313" key="11">
    <source>
        <dbReference type="Proteomes" id="UP001302367"/>
    </source>
</evidence>
<keyword evidence="3" id="KW-0689">Ribosomal protein</keyword>
<evidence type="ECO:0000313" key="9">
    <source>
        <dbReference type="EMBL" id="WPA98486.1"/>
    </source>
</evidence>
<evidence type="ECO:0000256" key="3">
    <source>
        <dbReference type="ARBA" id="ARBA00022980"/>
    </source>
</evidence>
<organism evidence="8 10">
    <name type="scientific">Cercospora beticola</name>
    <name type="common">Sugarbeet leaf spot fungus</name>
    <dbReference type="NCBI Taxonomy" id="122368"/>
    <lineage>
        <taxon>Eukaryota</taxon>
        <taxon>Fungi</taxon>
        <taxon>Dikarya</taxon>
        <taxon>Ascomycota</taxon>
        <taxon>Pezizomycotina</taxon>
        <taxon>Dothideomycetes</taxon>
        <taxon>Dothideomycetidae</taxon>
        <taxon>Mycosphaerellales</taxon>
        <taxon>Mycosphaerellaceae</taxon>
        <taxon>Cercospora</taxon>
    </lineage>
</organism>
<keyword evidence="11" id="KW-1185">Reference proteome</keyword>
<gene>
    <name evidence="8" type="ORF">CB0940_05892</name>
    <name evidence="9" type="ORF">RHO25_003098</name>
</gene>
<reference evidence="9 11" key="2">
    <citation type="submission" date="2023-09" db="EMBL/GenBank/DDBJ databases">
        <title>Complete-Gapless Cercospora beticola genome.</title>
        <authorList>
            <person name="Wyatt N.A."/>
            <person name="Spanner R.E."/>
            <person name="Bolton M.D."/>
        </authorList>
    </citation>
    <scope>NUCLEOTIDE SEQUENCE [LARGE SCALE GENOMIC DNA]</scope>
    <source>
        <strain evidence="9">Cb09-40</strain>
    </source>
</reference>
<sequence>MHHLRIAEQALRVAADPATQRYVCRSCLAHAARQLHTTTPRRADIPLYKKMSNLLFGDKKAEEKKARQVEKAKARAAEEGSEASTSKIPEQVKINRVTYRPAERYDPATHPDYLPSSTWDGLERVGSEQWAKKRLDRGEQYTGFLPQKKAELTNPEWQRLLHNVAVEIAVLQKAGRSAMEVCNAHPNNSSIERTGRASLSQGSDGGLEVRFASPEDEAAVLTGIEPDYRISKKGKKIAAAKKADITPESLAVQLMQIKKSQAEVDWVDFTFFDPGMKLAFLKRTMQLSGKRIPDIQMNSAQTLNELYEAFMIKEKPKKLAQAPQVQELAATLPNVTVYQSRRTPVHKEKQIGRWKIIEQELIDRDLPVLGSRWRGGKEGIRLHEK</sequence>
<reference evidence="8 10" key="1">
    <citation type="submission" date="2015-10" db="EMBL/GenBank/DDBJ databases">
        <title>The cercosporin biosynthetic gene cluster was horizontally transferred to several fungal lineages and shown to be expanded in Cercospora beticola based on microsynteny with recipient genomes.</title>
        <authorList>
            <person name="De Jonge R."/>
            <person name="Ebert M.K."/>
            <person name="Suttle J.C."/>
            <person name="Jurick Ii W.M."/>
            <person name="Secor G.A."/>
            <person name="Thomma B.P."/>
            <person name="Van De Peer Y."/>
            <person name="Bolton M.D."/>
        </authorList>
    </citation>
    <scope>NUCLEOTIDE SEQUENCE [LARGE SCALE GENOMIC DNA]</scope>
    <source>
        <strain evidence="8 10">09-40</strain>
    </source>
</reference>
<dbReference type="GO" id="GO:0005739">
    <property type="term" value="C:mitochondrion"/>
    <property type="evidence" value="ECO:0007669"/>
    <property type="project" value="UniProtKB-SubCell"/>
</dbReference>
<name>A0A2G5HZI4_CERBT</name>
<feature type="region of interest" description="Disordered" evidence="7">
    <location>
        <begin position="186"/>
        <end position="205"/>
    </location>
</feature>
<feature type="region of interest" description="Disordered" evidence="7">
    <location>
        <begin position="59"/>
        <end position="87"/>
    </location>
</feature>
<dbReference type="OrthoDB" id="6220758at2759"/>
<feature type="compositionally biased region" description="Polar residues" evidence="7">
    <location>
        <begin position="186"/>
        <end position="202"/>
    </location>
</feature>
<dbReference type="EMBL" id="LKMD01000102">
    <property type="protein sequence ID" value="PIA97911.1"/>
    <property type="molecule type" value="Genomic_DNA"/>
</dbReference>
<evidence type="ECO:0000256" key="5">
    <source>
        <dbReference type="ARBA" id="ARBA00023274"/>
    </source>
</evidence>
<proteinExistence type="inferred from homology"/>
<feature type="compositionally biased region" description="Basic and acidic residues" evidence="7">
    <location>
        <begin position="59"/>
        <end position="78"/>
    </location>
</feature>
<evidence type="ECO:0000256" key="4">
    <source>
        <dbReference type="ARBA" id="ARBA00023128"/>
    </source>
</evidence>